<keyword evidence="2" id="KW-1185">Reference proteome</keyword>
<proteinExistence type="predicted"/>
<dbReference type="Proteomes" id="UP000321717">
    <property type="component" value="Unassembled WGS sequence"/>
</dbReference>
<comment type="caution">
    <text evidence="1">The sequence shown here is derived from an EMBL/GenBank/DDBJ whole genome shotgun (WGS) entry which is preliminary data.</text>
</comment>
<evidence type="ECO:0000313" key="2">
    <source>
        <dbReference type="Proteomes" id="UP000321717"/>
    </source>
</evidence>
<gene>
    <name evidence="1" type="ORF">RNA01_45460</name>
</gene>
<reference evidence="1 2" key="1">
    <citation type="submission" date="2019-07" db="EMBL/GenBank/DDBJ databases">
        <title>Whole genome shotgun sequence of Rhizobium naphthalenivorans NBRC 107585.</title>
        <authorList>
            <person name="Hosoyama A."/>
            <person name="Uohara A."/>
            <person name="Ohji S."/>
            <person name="Ichikawa N."/>
        </authorList>
    </citation>
    <scope>NUCLEOTIDE SEQUENCE [LARGE SCALE GENOMIC DNA]</scope>
    <source>
        <strain evidence="1 2">NBRC 107585</strain>
    </source>
</reference>
<sequence length="93" mass="10458">MRIDGHHDVVVANRIDDRRAGDYSHVRSLQLIPPETFKRWRPKAQCALGKHDDGLSCSGSLPNIRHQVTLTLKGLIAAKARTHFKVNTTPPLR</sequence>
<protein>
    <submittedName>
        <fullName evidence="1">Uncharacterized protein</fullName>
    </submittedName>
</protein>
<evidence type="ECO:0000313" key="1">
    <source>
        <dbReference type="EMBL" id="GEO87614.1"/>
    </source>
</evidence>
<dbReference type="EMBL" id="BJZP01000064">
    <property type="protein sequence ID" value="GEO87614.1"/>
    <property type="molecule type" value="Genomic_DNA"/>
</dbReference>
<accession>A0A512HQ79</accession>
<name>A0A512HQ79_9HYPH</name>
<organism evidence="1 2">
    <name type="scientific">Ciceribacter naphthalenivorans</name>
    <dbReference type="NCBI Taxonomy" id="1118451"/>
    <lineage>
        <taxon>Bacteria</taxon>
        <taxon>Pseudomonadati</taxon>
        <taxon>Pseudomonadota</taxon>
        <taxon>Alphaproteobacteria</taxon>
        <taxon>Hyphomicrobiales</taxon>
        <taxon>Rhizobiaceae</taxon>
        <taxon>Ciceribacter</taxon>
    </lineage>
</organism>
<dbReference type="AlphaFoldDB" id="A0A512HQ79"/>